<evidence type="ECO:0000313" key="3">
    <source>
        <dbReference type="Proteomes" id="UP000694419"/>
    </source>
</evidence>
<feature type="region of interest" description="Disordered" evidence="1">
    <location>
        <begin position="1"/>
        <end position="23"/>
    </location>
</feature>
<reference evidence="2" key="1">
    <citation type="submission" date="2025-08" db="UniProtKB">
        <authorList>
            <consortium name="Ensembl"/>
        </authorList>
    </citation>
    <scope>IDENTIFICATION</scope>
</reference>
<dbReference type="AlphaFoldDB" id="A0A8C3KRV5"/>
<evidence type="ECO:0000256" key="1">
    <source>
        <dbReference type="SAM" id="MobiDB-lite"/>
    </source>
</evidence>
<keyword evidence="3" id="KW-1185">Reference proteome</keyword>
<name>A0A8C3KRV5_9CHAR</name>
<evidence type="ECO:0000313" key="2">
    <source>
        <dbReference type="Ensembl" id="ENSCPGP00000027552.1"/>
    </source>
</evidence>
<dbReference type="Ensembl" id="ENSCPGT00000030076.1">
    <property type="protein sequence ID" value="ENSCPGP00000027552.1"/>
    <property type="gene ID" value="ENSCPGG00000018995.1"/>
</dbReference>
<protein>
    <submittedName>
        <fullName evidence="2">Uncharacterized protein</fullName>
    </submittedName>
</protein>
<organism evidence="2 3">
    <name type="scientific">Calidris pygmaea</name>
    <name type="common">Spoon-billed sandpiper</name>
    <dbReference type="NCBI Taxonomy" id="425635"/>
    <lineage>
        <taxon>Eukaryota</taxon>
        <taxon>Metazoa</taxon>
        <taxon>Chordata</taxon>
        <taxon>Craniata</taxon>
        <taxon>Vertebrata</taxon>
        <taxon>Euteleostomi</taxon>
        <taxon>Archelosauria</taxon>
        <taxon>Archosauria</taxon>
        <taxon>Dinosauria</taxon>
        <taxon>Saurischia</taxon>
        <taxon>Theropoda</taxon>
        <taxon>Coelurosauria</taxon>
        <taxon>Aves</taxon>
        <taxon>Neognathae</taxon>
        <taxon>Neoaves</taxon>
        <taxon>Charadriiformes</taxon>
        <taxon>Scolopacidae</taxon>
        <taxon>Calidris</taxon>
    </lineage>
</organism>
<sequence length="56" mass="6738">MGKESHTQRQENTVLQDMKWGREEWREQPEKDATVWRKPSEEFSGYLGLLVMRLSK</sequence>
<proteinExistence type="predicted"/>
<dbReference type="Proteomes" id="UP000694419">
    <property type="component" value="Unplaced"/>
</dbReference>
<accession>A0A8C3KRV5</accession>
<reference evidence="2" key="2">
    <citation type="submission" date="2025-09" db="UniProtKB">
        <authorList>
            <consortium name="Ensembl"/>
        </authorList>
    </citation>
    <scope>IDENTIFICATION</scope>
</reference>